<feature type="compositionally biased region" description="Polar residues" evidence="1">
    <location>
        <begin position="237"/>
        <end position="251"/>
    </location>
</feature>
<feature type="compositionally biased region" description="Polar residues" evidence="1">
    <location>
        <begin position="259"/>
        <end position="279"/>
    </location>
</feature>
<feature type="region of interest" description="Disordered" evidence="1">
    <location>
        <begin position="237"/>
        <end position="310"/>
    </location>
</feature>
<feature type="region of interest" description="Disordered" evidence="1">
    <location>
        <begin position="113"/>
        <end position="138"/>
    </location>
</feature>
<gene>
    <name evidence="2" type="ORF">GOMPHAMPRED_005243</name>
</gene>
<feature type="region of interest" description="Disordered" evidence="1">
    <location>
        <begin position="168"/>
        <end position="205"/>
    </location>
</feature>
<protein>
    <submittedName>
        <fullName evidence="2">Uncharacterized protein</fullName>
    </submittedName>
</protein>
<feature type="compositionally biased region" description="Polar residues" evidence="1">
    <location>
        <begin position="289"/>
        <end position="310"/>
    </location>
</feature>
<accession>A0A8H3FMT3</accession>
<evidence type="ECO:0000313" key="2">
    <source>
        <dbReference type="EMBL" id="CAF9928886.1"/>
    </source>
</evidence>
<feature type="compositionally biased region" description="Basic and acidic residues" evidence="1">
    <location>
        <begin position="113"/>
        <end position="125"/>
    </location>
</feature>
<evidence type="ECO:0000313" key="3">
    <source>
        <dbReference type="Proteomes" id="UP000664169"/>
    </source>
</evidence>
<dbReference type="PANTHER" id="PTHR40635">
    <property type="match status" value="1"/>
</dbReference>
<name>A0A8H3FMT3_9LECA</name>
<feature type="compositionally biased region" description="Low complexity" evidence="1">
    <location>
        <begin position="61"/>
        <end position="75"/>
    </location>
</feature>
<dbReference type="EMBL" id="CAJPDQ010000031">
    <property type="protein sequence ID" value="CAF9928886.1"/>
    <property type="molecule type" value="Genomic_DNA"/>
</dbReference>
<comment type="caution">
    <text evidence="2">The sequence shown here is derived from an EMBL/GenBank/DDBJ whole genome shotgun (WGS) entry which is preliminary data.</text>
</comment>
<proteinExistence type="predicted"/>
<dbReference type="Proteomes" id="UP000664169">
    <property type="component" value="Unassembled WGS sequence"/>
</dbReference>
<reference evidence="2" key="1">
    <citation type="submission" date="2021-03" db="EMBL/GenBank/DDBJ databases">
        <authorList>
            <person name="Tagirdzhanova G."/>
        </authorList>
    </citation>
    <scope>NUCLEOTIDE SEQUENCE</scope>
</reference>
<sequence>MAPLRRYLRITPYSILEVRIYLDNPADLHRWLIHPQRPMLPDILAAVKPFVLPKLREENARAAGKKAGTTSATNKPKGKKGVRDVVTTDSFEVSIFLTELSTPHAVLVRSREFSAKDVPDSRTGTKDVPMMVHEDDDDGDVDVQLVRQESNDSGADQGVKLEDLPMAPESDEELPSISTVGNSKDDAVSISSHGDGNENDDDAPKKKLHLKTSYDGFSIYGRILCLVVKRRDQRTTVTSSIVGQQKTNAPPNDSDALQGKTQDQMTGSVQNHMRSTNQEPEGILEGWMRSTQVSNDNHGITGSSGDVDSD</sequence>
<keyword evidence="3" id="KW-1185">Reference proteome</keyword>
<feature type="region of interest" description="Disordered" evidence="1">
    <location>
        <begin position="61"/>
        <end position="82"/>
    </location>
</feature>
<dbReference type="OrthoDB" id="5374757at2759"/>
<evidence type="ECO:0000256" key="1">
    <source>
        <dbReference type="SAM" id="MobiDB-lite"/>
    </source>
</evidence>
<dbReference type="PANTHER" id="PTHR40635:SF1">
    <property type="match status" value="1"/>
</dbReference>
<dbReference type="AlphaFoldDB" id="A0A8H3FMT3"/>
<organism evidence="2 3">
    <name type="scientific">Gomphillus americanus</name>
    <dbReference type="NCBI Taxonomy" id="1940652"/>
    <lineage>
        <taxon>Eukaryota</taxon>
        <taxon>Fungi</taxon>
        <taxon>Dikarya</taxon>
        <taxon>Ascomycota</taxon>
        <taxon>Pezizomycotina</taxon>
        <taxon>Lecanoromycetes</taxon>
        <taxon>OSLEUM clade</taxon>
        <taxon>Ostropomycetidae</taxon>
        <taxon>Ostropales</taxon>
        <taxon>Graphidaceae</taxon>
        <taxon>Gomphilloideae</taxon>
        <taxon>Gomphillus</taxon>
    </lineage>
</organism>